<evidence type="ECO:0000256" key="3">
    <source>
        <dbReference type="ARBA" id="ARBA00022605"/>
    </source>
</evidence>
<accession>A0A2R7YAJ1</accession>
<comment type="cofactor">
    <cofactor evidence="8">
        <name>Mg(2+)</name>
        <dbReference type="ChEBI" id="CHEBI:18420"/>
    </cofactor>
    <text evidence="8">Binds 2 magnesium ions per monomer.</text>
</comment>
<keyword evidence="5 8" id="KW-0808">Transferase</keyword>
<dbReference type="GO" id="GO:0004048">
    <property type="term" value="F:anthranilate phosphoribosyltransferase activity"/>
    <property type="evidence" value="ECO:0007669"/>
    <property type="project" value="UniProtKB-UniRule"/>
</dbReference>
<feature type="binding site" evidence="8">
    <location>
        <begin position="84"/>
        <end position="85"/>
    </location>
    <ligand>
        <name>5-phospho-alpha-D-ribose 1-diphosphate</name>
        <dbReference type="ChEBI" id="CHEBI:58017"/>
    </ligand>
</feature>
<dbReference type="Proteomes" id="UP000244066">
    <property type="component" value="Unassembled WGS sequence"/>
</dbReference>
<dbReference type="UniPathway" id="UPA00035">
    <property type="reaction ID" value="UER00041"/>
</dbReference>
<dbReference type="NCBIfam" id="TIGR01245">
    <property type="entry name" value="trpD"/>
    <property type="match status" value="1"/>
</dbReference>
<evidence type="ECO:0000256" key="6">
    <source>
        <dbReference type="ARBA" id="ARBA00022822"/>
    </source>
</evidence>
<dbReference type="Pfam" id="PF00591">
    <property type="entry name" value="Glycos_transf_3"/>
    <property type="match status" value="1"/>
</dbReference>
<dbReference type="FunFam" id="3.40.1030.10:FF:000002">
    <property type="entry name" value="Anthranilate phosphoribosyltransferase"/>
    <property type="match status" value="1"/>
</dbReference>
<comment type="catalytic activity">
    <reaction evidence="8">
        <text>N-(5-phospho-beta-D-ribosyl)anthranilate + diphosphate = 5-phospho-alpha-D-ribose 1-diphosphate + anthranilate</text>
        <dbReference type="Rhea" id="RHEA:11768"/>
        <dbReference type="ChEBI" id="CHEBI:16567"/>
        <dbReference type="ChEBI" id="CHEBI:18277"/>
        <dbReference type="ChEBI" id="CHEBI:33019"/>
        <dbReference type="ChEBI" id="CHEBI:58017"/>
        <dbReference type="EC" id="2.4.2.18"/>
    </reaction>
</comment>
<comment type="similarity">
    <text evidence="8">Belongs to the anthranilate phosphoribosyltransferase family.</text>
</comment>
<feature type="domain" description="Glycosyl transferase family 3" evidence="9">
    <location>
        <begin position="75"/>
        <end position="325"/>
    </location>
</feature>
<dbReference type="GO" id="GO:0000162">
    <property type="term" value="P:L-tryptophan biosynthetic process"/>
    <property type="evidence" value="ECO:0007669"/>
    <property type="project" value="UniProtKB-UniRule"/>
</dbReference>
<feature type="binding site" evidence="8">
    <location>
        <position position="226"/>
    </location>
    <ligand>
        <name>Mg(2+)</name>
        <dbReference type="ChEBI" id="CHEBI:18420"/>
        <label>2</label>
    </ligand>
</feature>
<dbReference type="EMBL" id="NDWU01000001">
    <property type="protein sequence ID" value="PUA34329.1"/>
    <property type="molecule type" value="Genomic_DNA"/>
</dbReference>
<feature type="binding site" evidence="8">
    <location>
        <position position="93"/>
    </location>
    <ligand>
        <name>Mg(2+)</name>
        <dbReference type="ChEBI" id="CHEBI:18420"/>
        <label>1</label>
    </ligand>
</feature>
<feature type="binding site" evidence="8">
    <location>
        <position position="121"/>
    </location>
    <ligand>
        <name>5-phospho-alpha-D-ribose 1-diphosphate</name>
        <dbReference type="ChEBI" id="CHEBI:58017"/>
    </ligand>
</feature>
<evidence type="ECO:0000256" key="1">
    <source>
        <dbReference type="ARBA" id="ARBA00004907"/>
    </source>
</evidence>
<dbReference type="PANTHER" id="PTHR43285:SF2">
    <property type="entry name" value="ANTHRANILATE PHOSPHORIBOSYLTRANSFERASE"/>
    <property type="match status" value="1"/>
</dbReference>
<evidence type="ECO:0000313" key="12">
    <source>
        <dbReference type="Proteomes" id="UP000244066"/>
    </source>
</evidence>
<feature type="binding site" evidence="8">
    <location>
        <position position="227"/>
    </location>
    <ligand>
        <name>Mg(2+)</name>
        <dbReference type="ChEBI" id="CHEBI:18420"/>
        <label>2</label>
    </ligand>
</feature>
<keyword evidence="8" id="KW-0460">Magnesium</keyword>
<name>A0A2R7YAJ1_9ARCH</name>
<feature type="binding site" evidence="8">
    <location>
        <position position="227"/>
    </location>
    <ligand>
        <name>Mg(2+)</name>
        <dbReference type="ChEBI" id="CHEBI:18420"/>
        <label>1</label>
    </ligand>
</feature>
<comment type="caution">
    <text evidence="11">The sequence shown here is derived from an EMBL/GenBank/DDBJ whole genome shotgun (WGS) entry which is preliminary data.</text>
</comment>
<keyword evidence="8" id="KW-0479">Metal-binding</keyword>
<dbReference type="SUPFAM" id="SSF52418">
    <property type="entry name" value="Nucleoside phosphorylase/phosphoribosyltransferase catalytic domain"/>
    <property type="match status" value="1"/>
</dbReference>
<protein>
    <recommendedName>
        <fullName evidence="2 8">Anthranilate phosphoribosyltransferase</fullName>
        <ecNumber evidence="2 8">2.4.2.18</ecNumber>
    </recommendedName>
</protein>
<keyword evidence="3 8" id="KW-0028">Amino-acid biosynthesis</keyword>
<evidence type="ECO:0000256" key="4">
    <source>
        <dbReference type="ARBA" id="ARBA00022676"/>
    </source>
</evidence>
<organism evidence="11 12">
    <name type="scientific">Candidatus Terraquivivens tikiterensis</name>
    <dbReference type="NCBI Taxonomy" id="1980982"/>
    <lineage>
        <taxon>Archaea</taxon>
        <taxon>Nitrososphaerota</taxon>
        <taxon>Candidatus Wolframiiraptoraceae</taxon>
        <taxon>Candidatus Terraquivivens</taxon>
    </lineage>
</organism>
<evidence type="ECO:0000259" key="10">
    <source>
        <dbReference type="Pfam" id="PF02885"/>
    </source>
</evidence>
<keyword evidence="6 8" id="KW-0822">Tryptophan biosynthesis</keyword>
<evidence type="ECO:0000259" key="9">
    <source>
        <dbReference type="Pfam" id="PF00591"/>
    </source>
</evidence>
<evidence type="ECO:0000256" key="5">
    <source>
        <dbReference type="ARBA" id="ARBA00022679"/>
    </source>
</evidence>
<keyword evidence="4 8" id="KW-0328">Glycosyltransferase</keyword>
<dbReference type="InterPro" id="IPR035902">
    <property type="entry name" value="Nuc_phospho_transferase"/>
</dbReference>
<dbReference type="PANTHER" id="PTHR43285">
    <property type="entry name" value="ANTHRANILATE PHOSPHORIBOSYLTRANSFERASE"/>
    <property type="match status" value="1"/>
</dbReference>
<dbReference type="GO" id="GO:0005829">
    <property type="term" value="C:cytosol"/>
    <property type="evidence" value="ECO:0007669"/>
    <property type="project" value="TreeGrafter"/>
</dbReference>
<feature type="binding site" evidence="8">
    <location>
        <position position="81"/>
    </location>
    <ligand>
        <name>5-phospho-alpha-D-ribose 1-diphosphate</name>
        <dbReference type="ChEBI" id="CHEBI:58017"/>
    </ligand>
</feature>
<dbReference type="HAMAP" id="MF_00211">
    <property type="entry name" value="TrpD"/>
    <property type="match status" value="1"/>
</dbReference>
<dbReference type="GO" id="GO:0000287">
    <property type="term" value="F:magnesium ion binding"/>
    <property type="evidence" value="ECO:0007669"/>
    <property type="project" value="UniProtKB-UniRule"/>
</dbReference>
<reference evidence="11 12" key="1">
    <citation type="submission" date="2017-04" db="EMBL/GenBank/DDBJ databases">
        <title>Draft Aigarchaeota genome from a New Zealand hot spring.</title>
        <authorList>
            <person name="Reysenbach A.-L."/>
            <person name="Donaho J.A."/>
            <person name="Gerhart J."/>
            <person name="Kelley J.F."/>
            <person name="Kouba K."/>
            <person name="Podar M."/>
            <person name="Stott M."/>
        </authorList>
    </citation>
    <scope>NUCLEOTIDE SEQUENCE [LARGE SCALE GENOMIC DNA]</scope>
    <source>
        <strain evidence="11">NZ13_MG1</strain>
    </source>
</reference>
<comment type="function">
    <text evidence="8">Catalyzes the transfer of the phosphoribosyl group of 5-phosphorylribose-1-pyrophosphate (PRPP) to anthranilate to yield N-(5'-phosphoribosyl)-anthranilate (PRA).</text>
</comment>
<feature type="binding site" evidence="8">
    <location>
        <position position="167"/>
    </location>
    <ligand>
        <name>anthranilate</name>
        <dbReference type="ChEBI" id="CHEBI:16567"/>
        <label>2</label>
    </ligand>
</feature>
<keyword evidence="7 8" id="KW-0057">Aromatic amino acid biosynthesis</keyword>
<dbReference type="InterPro" id="IPR036320">
    <property type="entry name" value="Glycosyl_Trfase_fam3_N_dom_sf"/>
</dbReference>
<dbReference type="EC" id="2.4.2.18" evidence="2 8"/>
<feature type="binding site" evidence="8">
    <location>
        <begin position="91"/>
        <end position="94"/>
    </location>
    <ligand>
        <name>5-phospho-alpha-D-ribose 1-diphosphate</name>
        <dbReference type="ChEBI" id="CHEBI:58017"/>
    </ligand>
</feature>
<sequence>MFVDIVKKLVDGQNLSYEEAEEAMREIVDGNVTDAQLASFLTALRMKGETVVELTALAKVMRECCRKVRPRISGRLIDMCGTGGDSIKTFNISTVAAFVVAGAGVRVAKHGNRAVSGKCGSADLLEMLGLKLEQEPESVERAIEEVGIGFMFAPHFHPAMKNAQRVRGEIGIRTTFNVIGPLANPAGVNAQLLGVCDGRILNKMAHTLMNLGCEEAFVVHGLNGLDEVSTMGKTRVAWLRGMEVKMLEVVPRDFGVKPCRREDLEIRTREEAARIAFMVLNGRTGPKADAVLVNAALGIILGGRADNFVEGMELARESLDSGKAYKKLKELVKLNGDPSKLERMEETHGRLS</sequence>
<feature type="domain" description="Glycosyl transferase family 3 N-terminal" evidence="10">
    <location>
        <begin position="4"/>
        <end position="64"/>
    </location>
</feature>
<evidence type="ECO:0000313" key="11">
    <source>
        <dbReference type="EMBL" id="PUA34329.1"/>
    </source>
</evidence>
<comment type="caution">
    <text evidence="8">Lacks conserved residue(s) required for the propagation of feature annotation.</text>
</comment>
<dbReference type="InterPro" id="IPR005940">
    <property type="entry name" value="Anthranilate_Pribosyl_Tfrase"/>
</dbReference>
<dbReference type="Pfam" id="PF02885">
    <property type="entry name" value="Glycos_trans_3N"/>
    <property type="match status" value="1"/>
</dbReference>
<dbReference type="InterPro" id="IPR017459">
    <property type="entry name" value="Glycosyl_Trfase_fam3_N_dom"/>
</dbReference>
<comment type="subunit">
    <text evidence="8">Homodimer.</text>
</comment>
<gene>
    <name evidence="8" type="primary">trpD</name>
    <name evidence="11" type="ORF">B9J98_00325</name>
</gene>
<dbReference type="Gene3D" id="3.40.1030.10">
    <property type="entry name" value="Nucleoside phosphorylase/phosphoribosyltransferase catalytic domain"/>
    <property type="match status" value="1"/>
</dbReference>
<feature type="binding site" evidence="8">
    <location>
        <position position="89"/>
    </location>
    <ligand>
        <name>5-phospho-alpha-D-ribose 1-diphosphate</name>
        <dbReference type="ChEBI" id="CHEBI:58017"/>
    </ligand>
</feature>
<dbReference type="SUPFAM" id="SSF47648">
    <property type="entry name" value="Nucleoside phosphorylase/phosphoribosyltransferase N-terminal domain"/>
    <property type="match status" value="1"/>
</dbReference>
<comment type="pathway">
    <text evidence="1 8">Amino-acid biosynthesis; L-tryptophan biosynthesis; L-tryptophan from chorismate: step 2/5.</text>
</comment>
<dbReference type="Gene3D" id="1.20.970.10">
    <property type="entry name" value="Transferase, Pyrimidine Nucleoside Phosphorylase, Chain C"/>
    <property type="match status" value="1"/>
</dbReference>
<feature type="binding site" evidence="8">
    <location>
        <position position="112"/>
    </location>
    <ligand>
        <name>anthranilate</name>
        <dbReference type="ChEBI" id="CHEBI:16567"/>
        <label>1</label>
    </ligand>
</feature>
<proteinExistence type="inferred from homology"/>
<feature type="binding site" evidence="8">
    <location>
        <position position="81"/>
    </location>
    <ligand>
        <name>anthranilate</name>
        <dbReference type="ChEBI" id="CHEBI:16567"/>
        <label>1</label>
    </ligand>
</feature>
<evidence type="ECO:0000256" key="2">
    <source>
        <dbReference type="ARBA" id="ARBA00011948"/>
    </source>
</evidence>
<feature type="binding site" evidence="8">
    <location>
        <begin position="109"/>
        <end position="117"/>
    </location>
    <ligand>
        <name>5-phospho-alpha-D-ribose 1-diphosphate</name>
        <dbReference type="ChEBI" id="CHEBI:58017"/>
    </ligand>
</feature>
<dbReference type="AlphaFoldDB" id="A0A2R7YAJ1"/>
<evidence type="ECO:0000256" key="7">
    <source>
        <dbReference type="ARBA" id="ARBA00023141"/>
    </source>
</evidence>
<evidence type="ECO:0000256" key="8">
    <source>
        <dbReference type="HAMAP-Rule" id="MF_00211"/>
    </source>
</evidence>
<dbReference type="InterPro" id="IPR000312">
    <property type="entry name" value="Glycosyl_Trfase_fam3"/>
</dbReference>